<feature type="signal peptide" evidence="2">
    <location>
        <begin position="1"/>
        <end position="19"/>
    </location>
</feature>
<evidence type="ECO:0000256" key="1">
    <source>
        <dbReference type="SAM" id="MobiDB-lite"/>
    </source>
</evidence>
<feature type="region of interest" description="Disordered" evidence="1">
    <location>
        <begin position="153"/>
        <end position="188"/>
    </location>
</feature>
<evidence type="ECO:0000256" key="2">
    <source>
        <dbReference type="SAM" id="SignalP"/>
    </source>
</evidence>
<organism evidence="4 7">
    <name type="scientific">Rouxiella silvae</name>
    <dbReference type="NCBI Taxonomy" id="1646373"/>
    <lineage>
        <taxon>Bacteria</taxon>
        <taxon>Pseudomonadati</taxon>
        <taxon>Pseudomonadota</taxon>
        <taxon>Gammaproteobacteria</taxon>
        <taxon>Enterobacterales</taxon>
        <taxon>Yersiniaceae</taxon>
        <taxon>Rouxiella</taxon>
    </lineage>
</organism>
<evidence type="ECO:0000313" key="5">
    <source>
        <dbReference type="EMBL" id="ORJ22064.1"/>
    </source>
</evidence>
<feature type="chain" id="PRO_5041220543" evidence="2">
    <location>
        <begin position="20"/>
        <end position="188"/>
    </location>
</feature>
<reference evidence="5 6" key="2">
    <citation type="journal article" date="2017" name="Int. J. Syst. Evol. Microbiol.">
        <title>Rouxiella badensis sp. nov. and Rouxiella silvae sp. nov. isolated from peat bog soil in Germany and emendation of the genus description.</title>
        <authorList>
            <person name="Le Fleche-Mateos A."/>
            <person name="Kugler J.H."/>
            <person name="Hansen S.H."/>
            <person name="Syldatk C."/>
            <person name="Hausmann R."/>
            <person name="Lomprez F."/>
            <person name="Vandenbogaert M."/>
            <person name="Manuguerra J.C."/>
            <person name="Grimont P.A."/>
        </authorList>
    </citation>
    <scope>NUCLEOTIDE SEQUENCE [LARGE SCALE GENOMIC DNA]</scope>
    <source>
        <strain evidence="5 6">213</strain>
    </source>
</reference>
<dbReference type="RefSeq" id="WP_055772214.1">
    <property type="nucleotide sequence ID" value="NZ_CBCSCF010000001.1"/>
</dbReference>
<reference evidence="4" key="4">
    <citation type="submission" date="2022-09" db="EMBL/GenBank/DDBJ databases">
        <title>Rouxiella aceris sp. nov., isolated from tree sap and emended description of the genus Rhouxiella.</title>
        <authorList>
            <person name="Kim I.S."/>
        </authorList>
    </citation>
    <scope>NUCLEOTIDE SEQUENCE</scope>
    <source>
        <strain evidence="4">SAP-2</strain>
    </source>
</reference>
<dbReference type="InterPro" id="IPR025693">
    <property type="entry name" value="Gly-zipper_OmpA-like_dom"/>
</dbReference>
<dbReference type="Pfam" id="PF13436">
    <property type="entry name" value="Gly-zipper_OmpA"/>
    <property type="match status" value="1"/>
</dbReference>
<evidence type="ECO:0000259" key="3">
    <source>
        <dbReference type="Pfam" id="PF13436"/>
    </source>
</evidence>
<gene>
    <name evidence="5" type="ORF">BS639_06285</name>
    <name evidence="4" type="ORF">ITX54_12260</name>
</gene>
<feature type="domain" description="Glycine-zipper-containing OmpA-like membrane" evidence="3">
    <location>
        <begin position="70"/>
        <end position="112"/>
    </location>
</feature>
<evidence type="ECO:0000313" key="4">
    <source>
        <dbReference type="EMBL" id="MBF6637432.1"/>
    </source>
</evidence>
<evidence type="ECO:0000313" key="6">
    <source>
        <dbReference type="Proteomes" id="UP000192722"/>
    </source>
</evidence>
<dbReference type="PROSITE" id="PS51257">
    <property type="entry name" value="PROKAR_LIPOPROTEIN"/>
    <property type="match status" value="1"/>
</dbReference>
<evidence type="ECO:0000313" key="7">
    <source>
        <dbReference type="Proteomes" id="UP000705283"/>
    </source>
</evidence>
<dbReference type="Proteomes" id="UP000705283">
    <property type="component" value="Unassembled WGS sequence"/>
</dbReference>
<dbReference type="Proteomes" id="UP000192722">
    <property type="component" value="Unassembled WGS sequence"/>
</dbReference>
<accession>A0AA40X2C5</accession>
<keyword evidence="6" id="KW-1185">Reference proteome</keyword>
<reference evidence="4" key="3">
    <citation type="submission" date="2020-11" db="EMBL/GenBank/DDBJ databases">
        <authorList>
            <person name="Lee S.D."/>
        </authorList>
    </citation>
    <scope>NUCLEOTIDE SEQUENCE</scope>
    <source>
        <strain evidence="4">SAP-2</strain>
    </source>
</reference>
<dbReference type="EMBL" id="JADMKS010000004">
    <property type="protein sequence ID" value="MBF6637432.1"/>
    <property type="molecule type" value="Genomic_DNA"/>
</dbReference>
<reference evidence="5" key="1">
    <citation type="submission" date="2016-12" db="EMBL/GenBank/DDBJ databases">
        <authorList>
            <person name="Le Fleche-Mateos A."/>
        </authorList>
    </citation>
    <scope>NUCLEOTIDE SEQUENCE</scope>
    <source>
        <strain evidence="5">213</strain>
    </source>
</reference>
<keyword evidence="2" id="KW-0732">Signal</keyword>
<name>A0AA40X2C5_9GAMM</name>
<protein>
    <submittedName>
        <fullName evidence="4">Glycine zipper family protein</fullName>
    </submittedName>
</protein>
<comment type="caution">
    <text evidence="4">The sequence shown here is derived from an EMBL/GenBank/DDBJ whole genome shotgun (WGS) entry which is preliminary data.</text>
</comment>
<dbReference type="AlphaFoldDB" id="A0AA40X2C5"/>
<dbReference type="EMBL" id="MRWD01000011">
    <property type="protein sequence ID" value="ORJ22064.1"/>
    <property type="molecule type" value="Genomic_DNA"/>
</dbReference>
<proteinExistence type="predicted"/>
<sequence length="188" mass="18993">MKFYACAPAAVALSALLLAGCVSPPTGPDVTALPGTGKSYEQFANDDASCQIYARNNLGRASQRANDSAVNTAVGGTLIGAAGGALLGAASGHAGPGALIGAGSGLLIGSAMGNGSSMQSNDDIQRRYNSVYVQCMYAKGNKVPMPAGYVAPTTFEEVPPDYNEQGGTSVPPDYTPSHESGMPPDYTP</sequence>